<comment type="subunit">
    <text evidence="6">Homodimer.</text>
</comment>
<evidence type="ECO:0000313" key="8">
    <source>
        <dbReference type="EMBL" id="HGT41022.1"/>
    </source>
</evidence>
<feature type="binding site" evidence="6">
    <location>
        <begin position="279"/>
        <end position="281"/>
    </location>
    <ligand>
        <name>ATP</name>
        <dbReference type="ChEBI" id="CHEBI:30616"/>
    </ligand>
</feature>
<dbReference type="PANTHER" id="PTHR21060">
    <property type="entry name" value="ACETATE KINASE"/>
    <property type="match status" value="1"/>
</dbReference>
<keyword evidence="2 6" id="KW-0808">Transferase</keyword>
<dbReference type="GO" id="GO:0005737">
    <property type="term" value="C:cytoplasm"/>
    <property type="evidence" value="ECO:0007669"/>
    <property type="project" value="UniProtKB-SubCell"/>
</dbReference>
<evidence type="ECO:0000256" key="5">
    <source>
        <dbReference type="ARBA" id="ARBA00022840"/>
    </source>
</evidence>
<feature type="site" description="Transition state stabilizer" evidence="6">
    <location>
        <position position="237"/>
    </location>
</feature>
<evidence type="ECO:0000256" key="3">
    <source>
        <dbReference type="ARBA" id="ARBA00022741"/>
    </source>
</evidence>
<accession>A0A7C4LMU4</accession>
<keyword evidence="5 6" id="KW-0067">ATP-binding</keyword>
<dbReference type="EMBL" id="DSVQ01000019">
    <property type="protein sequence ID" value="HGT41022.1"/>
    <property type="molecule type" value="Genomic_DNA"/>
</dbReference>
<keyword evidence="3 6" id="KW-0547">Nucleotide-binding</keyword>
<comment type="catalytic activity">
    <reaction evidence="6">
        <text>acetate + ATP = acetyl phosphate + ADP</text>
        <dbReference type="Rhea" id="RHEA:11352"/>
        <dbReference type="ChEBI" id="CHEBI:22191"/>
        <dbReference type="ChEBI" id="CHEBI:30089"/>
        <dbReference type="ChEBI" id="CHEBI:30616"/>
        <dbReference type="ChEBI" id="CHEBI:456216"/>
        <dbReference type="EC" id="2.7.2.1"/>
    </reaction>
</comment>
<dbReference type="AlphaFoldDB" id="A0A7C4LMU4"/>
<dbReference type="PANTHER" id="PTHR21060:SF15">
    <property type="entry name" value="ACETATE KINASE-RELATED"/>
    <property type="match status" value="1"/>
</dbReference>
<dbReference type="GO" id="GO:0000287">
    <property type="term" value="F:magnesium ion binding"/>
    <property type="evidence" value="ECO:0007669"/>
    <property type="project" value="UniProtKB-UniRule"/>
</dbReference>
<name>A0A7C4LMU4_9PLAN</name>
<dbReference type="InterPro" id="IPR043129">
    <property type="entry name" value="ATPase_NBD"/>
</dbReference>
<comment type="subcellular location">
    <subcellularLocation>
        <location evidence="6">Cytoplasm</location>
    </subcellularLocation>
</comment>
<sequence length="407" mass="43771">MHVLVANLGSTSFKYRLYDMADEKQLARGGIDRIGQPQSACFVEIGAHRAEDTRHVPDHAAAVRLCLEQLTHPQGGCLAAAGDVQGIGFKAVFAGKLSGIRLVDEDLLTAMEELADIAPAHNPPYAKAMRQLRAAFPQIPLVAALETAFHETIPPENRSYAVPYQWEEEYGVRRWGFHGASHRYIGERLAQLAGRDDLRVISCHLGGSNSLCALRGGVSLANSLGMSPQTGLCHNNRVGDFDPFALPVLMRATGKSFPELLEELANRSGLLGLSGLSGDVRDLEQAASQGHARAEHALKVFTQSIRHYLGAYLTVLGGADAVVFTGGIGENSVRIRRDVCAGLEWAGIELDPVKNAAVPRGSESTIHADASRTHIWVVPTNEEIIVARQTAEAVRAANRGVGTASRN</sequence>
<keyword evidence="6" id="KW-0460">Magnesium</keyword>
<comment type="cofactor">
    <cofactor evidence="6">
        <name>Mg(2+)</name>
        <dbReference type="ChEBI" id="CHEBI:18420"/>
    </cofactor>
    <cofactor evidence="6">
        <name>Mn(2+)</name>
        <dbReference type="ChEBI" id="CHEBI:29035"/>
    </cofactor>
    <text evidence="6">Mg(2+). Can also accept Mn(2+).</text>
</comment>
<protein>
    <recommendedName>
        <fullName evidence="6">Acetate kinase</fullName>
        <ecNumber evidence="6">2.7.2.1</ecNumber>
    </recommendedName>
    <alternativeName>
        <fullName evidence="6">Acetokinase</fullName>
    </alternativeName>
</protein>
<evidence type="ECO:0000256" key="1">
    <source>
        <dbReference type="ARBA" id="ARBA00008748"/>
    </source>
</evidence>
<comment type="similarity">
    <text evidence="1 6 7">Belongs to the acetokinase family.</text>
</comment>
<dbReference type="SUPFAM" id="SSF53067">
    <property type="entry name" value="Actin-like ATPase domain"/>
    <property type="match status" value="2"/>
</dbReference>
<keyword evidence="6" id="KW-0479">Metal-binding</keyword>
<dbReference type="InterPro" id="IPR000890">
    <property type="entry name" value="Aliphatic_acid_kin_short-chain"/>
</dbReference>
<evidence type="ECO:0000256" key="4">
    <source>
        <dbReference type="ARBA" id="ARBA00022777"/>
    </source>
</evidence>
<dbReference type="GO" id="GO:0006085">
    <property type="term" value="P:acetyl-CoA biosynthetic process"/>
    <property type="evidence" value="ECO:0007669"/>
    <property type="project" value="UniProtKB-UniRule"/>
</dbReference>
<dbReference type="UniPathway" id="UPA00340">
    <property type="reaction ID" value="UER00458"/>
</dbReference>
<evidence type="ECO:0000256" key="2">
    <source>
        <dbReference type="ARBA" id="ARBA00022679"/>
    </source>
</evidence>
<proteinExistence type="inferred from homology"/>
<evidence type="ECO:0000256" key="7">
    <source>
        <dbReference type="RuleBase" id="RU003835"/>
    </source>
</evidence>
<dbReference type="HAMAP" id="MF_00020">
    <property type="entry name" value="Acetate_kinase"/>
    <property type="match status" value="1"/>
</dbReference>
<comment type="function">
    <text evidence="6">Catalyzes the formation of acetyl phosphate from acetate and ATP. Can also catalyze the reverse reaction.</text>
</comment>
<feature type="binding site" evidence="6">
    <location>
        <begin position="327"/>
        <end position="331"/>
    </location>
    <ligand>
        <name>ATP</name>
        <dbReference type="ChEBI" id="CHEBI:30616"/>
    </ligand>
</feature>
<organism evidence="8">
    <name type="scientific">Schlesneria paludicola</name>
    <dbReference type="NCBI Taxonomy" id="360056"/>
    <lineage>
        <taxon>Bacteria</taxon>
        <taxon>Pseudomonadati</taxon>
        <taxon>Planctomycetota</taxon>
        <taxon>Planctomycetia</taxon>
        <taxon>Planctomycetales</taxon>
        <taxon>Planctomycetaceae</taxon>
        <taxon>Schlesneria</taxon>
    </lineage>
</organism>
<dbReference type="EC" id="2.7.2.1" evidence="6"/>
<feature type="site" description="Transition state stabilizer" evidence="6">
    <location>
        <position position="178"/>
    </location>
</feature>
<comment type="caution">
    <text evidence="8">The sequence shown here is derived from an EMBL/GenBank/DDBJ whole genome shotgun (WGS) entry which is preliminary data.</text>
</comment>
<keyword evidence="4 6" id="KW-0418">Kinase</keyword>
<dbReference type="GO" id="GO:0006083">
    <property type="term" value="P:acetate metabolic process"/>
    <property type="evidence" value="ECO:0007669"/>
    <property type="project" value="TreeGrafter"/>
</dbReference>
<dbReference type="Gene3D" id="3.30.420.40">
    <property type="match status" value="2"/>
</dbReference>
<evidence type="ECO:0000256" key="6">
    <source>
        <dbReference type="HAMAP-Rule" id="MF_00020"/>
    </source>
</evidence>
<comment type="pathway">
    <text evidence="6">Metabolic intermediate biosynthesis; acetyl-CoA biosynthesis; acetyl-CoA from acetate: step 1/2.</text>
</comment>
<feature type="binding site" evidence="6">
    <location>
        <position position="7"/>
    </location>
    <ligand>
        <name>Mg(2+)</name>
        <dbReference type="ChEBI" id="CHEBI:18420"/>
    </ligand>
</feature>
<dbReference type="InterPro" id="IPR004372">
    <property type="entry name" value="Ac/propionate_kinase"/>
</dbReference>
<dbReference type="InterPro" id="IPR023865">
    <property type="entry name" value="Aliphatic_acid_kinase_CS"/>
</dbReference>
<comment type="caution">
    <text evidence="6">Lacks conserved residue(s) required for the propagation of feature annotation.</text>
</comment>
<feature type="binding site" evidence="6">
    <location>
        <position position="14"/>
    </location>
    <ligand>
        <name>ATP</name>
        <dbReference type="ChEBI" id="CHEBI:30616"/>
    </ligand>
</feature>
<dbReference type="PIRSF" id="PIRSF000722">
    <property type="entry name" value="Acetate_prop_kin"/>
    <property type="match status" value="1"/>
</dbReference>
<gene>
    <name evidence="6" type="primary">ackA</name>
    <name evidence="8" type="ORF">ENS64_17390</name>
</gene>
<dbReference type="Pfam" id="PF00871">
    <property type="entry name" value="Acetate_kinase"/>
    <property type="match status" value="1"/>
</dbReference>
<dbReference type="NCBIfam" id="TIGR00016">
    <property type="entry name" value="ackA"/>
    <property type="match status" value="1"/>
</dbReference>
<keyword evidence="6" id="KW-0963">Cytoplasm</keyword>
<dbReference type="PROSITE" id="PS01075">
    <property type="entry name" value="ACETATE_KINASE_1"/>
    <property type="match status" value="1"/>
</dbReference>
<dbReference type="PRINTS" id="PR00471">
    <property type="entry name" value="ACETATEKNASE"/>
</dbReference>
<dbReference type="GO" id="GO:0005524">
    <property type="term" value="F:ATP binding"/>
    <property type="evidence" value="ECO:0007669"/>
    <property type="project" value="UniProtKB-KW"/>
</dbReference>
<feature type="binding site" evidence="6">
    <location>
        <position position="382"/>
    </location>
    <ligand>
        <name>Mg(2+)</name>
        <dbReference type="ChEBI" id="CHEBI:18420"/>
    </ligand>
</feature>
<reference evidence="8" key="1">
    <citation type="journal article" date="2020" name="mSystems">
        <title>Genome- and Community-Level Interaction Insights into Carbon Utilization and Element Cycling Functions of Hydrothermarchaeota in Hydrothermal Sediment.</title>
        <authorList>
            <person name="Zhou Z."/>
            <person name="Liu Y."/>
            <person name="Xu W."/>
            <person name="Pan J."/>
            <person name="Luo Z.H."/>
            <person name="Li M."/>
        </authorList>
    </citation>
    <scope>NUCLEOTIDE SEQUENCE [LARGE SCALE GENOMIC DNA]</scope>
    <source>
        <strain evidence="8">SpSt-508</strain>
    </source>
</reference>
<dbReference type="GO" id="GO:0008776">
    <property type="term" value="F:acetate kinase activity"/>
    <property type="evidence" value="ECO:0007669"/>
    <property type="project" value="UniProtKB-UniRule"/>
</dbReference>